<accession>A0A6I4UUM4</accession>
<comment type="caution">
    <text evidence="1">The sequence shown here is derived from an EMBL/GenBank/DDBJ whole genome shotgun (WGS) entry which is preliminary data.</text>
</comment>
<dbReference type="RefSeq" id="WP_160746055.1">
    <property type="nucleotide sequence ID" value="NZ_WTYK01000003.1"/>
</dbReference>
<gene>
    <name evidence="1" type="ORF">GRI75_05945</name>
</gene>
<sequence length="76" mass="8526">MPHYTLLLDAEANGEAQTIECSAANPWLALEKSRKAIGRHAVELREGERSFGTFKPCFPQDRVWEISPSRSRVPTA</sequence>
<dbReference type="Proteomes" id="UP000469159">
    <property type="component" value="Unassembled WGS sequence"/>
</dbReference>
<keyword evidence="2" id="KW-1185">Reference proteome</keyword>
<dbReference type="OrthoDB" id="9990397at2"/>
<dbReference type="AlphaFoldDB" id="A0A6I4UUM4"/>
<protein>
    <submittedName>
        <fullName evidence="1">Uncharacterized protein</fullName>
    </submittedName>
</protein>
<proteinExistence type="predicted"/>
<dbReference type="EMBL" id="WTYK01000003">
    <property type="protein sequence ID" value="MXP41187.1"/>
    <property type="molecule type" value="Genomic_DNA"/>
</dbReference>
<reference evidence="1 2" key="1">
    <citation type="submission" date="2019-12" db="EMBL/GenBank/DDBJ databases">
        <title>Genomic-based taxomic classification of the family Erythrobacteraceae.</title>
        <authorList>
            <person name="Xu L."/>
        </authorList>
    </citation>
    <scope>NUCLEOTIDE SEQUENCE [LARGE SCALE GENOMIC DNA]</scope>
    <source>
        <strain evidence="1 2">MCCC 1K02066</strain>
    </source>
</reference>
<name>A0A6I4UUM4_9SPHN</name>
<evidence type="ECO:0000313" key="1">
    <source>
        <dbReference type="EMBL" id="MXP41187.1"/>
    </source>
</evidence>
<evidence type="ECO:0000313" key="2">
    <source>
        <dbReference type="Proteomes" id="UP000469159"/>
    </source>
</evidence>
<organism evidence="1 2">
    <name type="scientific">Croceibacterium soli</name>
    <dbReference type="NCBI Taxonomy" id="1739690"/>
    <lineage>
        <taxon>Bacteria</taxon>
        <taxon>Pseudomonadati</taxon>
        <taxon>Pseudomonadota</taxon>
        <taxon>Alphaproteobacteria</taxon>
        <taxon>Sphingomonadales</taxon>
        <taxon>Erythrobacteraceae</taxon>
        <taxon>Croceibacterium</taxon>
    </lineage>
</organism>